<comment type="catalytic activity">
    <reaction evidence="1">
        <text>ATP + protein L-histidine = ADP + protein N-phospho-L-histidine.</text>
        <dbReference type="EC" id="2.7.13.3"/>
    </reaction>
</comment>
<keyword evidence="5 10" id="KW-0418">Kinase</keyword>
<evidence type="ECO:0000256" key="7">
    <source>
        <dbReference type="SAM" id="Phobius"/>
    </source>
</evidence>
<sequence>MPMLVPYRWMRLTPTEERLRREQVDAIFRAVIPGVTAAALAAVVLGVFLVRLGEAGPTVAGGWATAIAVCAICHVTLALAYRRSPPATRAEKVWPLVFTLFALAEGVAWGLASVVLTPDAAFDVRFLAVAVTIGVTAGAIPAFSPYLPAYFALFLPATLPYALTSLREDTAVEQASSALMLIFVVAMVLLGILSNRAFSETIRLRLQTEALAADLRRQKEIAEAASRAKSSFLAAASHDLRQPVHALGLFAGALRRIDLPEEAYVLVDRIEDSAAAMDGLFTAILDISRLDAGVVEVRNQAFRIGPYLDRLCKDLAVEAEAKGLRLRCRPCPIVVDTDPILLERVLRNLVSNAVRYTLRGGILVGCRRRADRLAIQIWDTGIGIAPEDMDRIFQEYVQVGNPERDRTKGLGLGLAIVRRICNVLKAPLGLRSCPGRGSCFEVSVPCANEAALTDGTRQDPPGAFIPAFVVVIDDEAPIREAMEQLLAGWGYEVVTASSGIEAIELLASRPTRPDLIISDYRLRDGETGIAAIENLRSEYNVTIPALLVTGDTAPDRLAEAEASNLLLLHKPVPNSRLRAAMLNLIAHAQKSEDDD</sequence>
<dbReference type="InterPro" id="IPR011006">
    <property type="entry name" value="CheY-like_superfamily"/>
</dbReference>
<keyword evidence="7" id="KW-1133">Transmembrane helix</keyword>
<dbReference type="InterPro" id="IPR003594">
    <property type="entry name" value="HATPase_dom"/>
</dbReference>
<feature type="transmembrane region" description="Helical" evidence="7">
    <location>
        <begin position="93"/>
        <end position="112"/>
    </location>
</feature>
<organism evidence="10 11">
    <name type="scientific">Chelatococcus asaccharovorans</name>
    <dbReference type="NCBI Taxonomy" id="28210"/>
    <lineage>
        <taxon>Bacteria</taxon>
        <taxon>Pseudomonadati</taxon>
        <taxon>Pseudomonadota</taxon>
        <taxon>Alphaproteobacteria</taxon>
        <taxon>Hyphomicrobiales</taxon>
        <taxon>Chelatococcaceae</taxon>
        <taxon>Chelatococcus</taxon>
    </lineage>
</organism>
<dbReference type="CDD" id="cd00156">
    <property type="entry name" value="REC"/>
    <property type="match status" value="1"/>
</dbReference>
<dbReference type="PANTHER" id="PTHR43047">
    <property type="entry name" value="TWO-COMPONENT HISTIDINE PROTEIN KINASE"/>
    <property type="match status" value="1"/>
</dbReference>
<dbReference type="Gene3D" id="3.30.565.10">
    <property type="entry name" value="Histidine kinase-like ATPase, C-terminal domain"/>
    <property type="match status" value="1"/>
</dbReference>
<dbReference type="FunFam" id="3.30.565.10:FF:000049">
    <property type="entry name" value="Two-component sensor histidine kinase"/>
    <property type="match status" value="1"/>
</dbReference>
<keyword evidence="4" id="KW-0808">Transferase</keyword>
<dbReference type="CDD" id="cd00082">
    <property type="entry name" value="HisKA"/>
    <property type="match status" value="1"/>
</dbReference>
<evidence type="ECO:0000259" key="9">
    <source>
        <dbReference type="PROSITE" id="PS50110"/>
    </source>
</evidence>
<keyword evidence="7" id="KW-0472">Membrane</keyword>
<dbReference type="EMBL" id="QJJK01000021">
    <property type="protein sequence ID" value="PXW51180.1"/>
    <property type="molecule type" value="Genomic_DNA"/>
</dbReference>
<keyword evidence="3 6" id="KW-0597">Phosphoprotein</keyword>
<dbReference type="InterPro" id="IPR003661">
    <property type="entry name" value="HisK_dim/P_dom"/>
</dbReference>
<gene>
    <name evidence="10" type="ORF">C7450_12171</name>
</gene>
<dbReference type="SMART" id="SM00388">
    <property type="entry name" value="HisKA"/>
    <property type="match status" value="1"/>
</dbReference>
<dbReference type="PRINTS" id="PR00344">
    <property type="entry name" value="BCTRLSENSOR"/>
</dbReference>
<dbReference type="Pfam" id="PF00512">
    <property type="entry name" value="HisKA"/>
    <property type="match status" value="1"/>
</dbReference>
<evidence type="ECO:0000256" key="1">
    <source>
        <dbReference type="ARBA" id="ARBA00000085"/>
    </source>
</evidence>
<dbReference type="InterPro" id="IPR036890">
    <property type="entry name" value="HATPase_C_sf"/>
</dbReference>
<feature type="transmembrane region" description="Helical" evidence="7">
    <location>
        <begin position="26"/>
        <end position="50"/>
    </location>
</feature>
<name>A0A2V3TRF8_9HYPH</name>
<dbReference type="InterPro" id="IPR036097">
    <property type="entry name" value="HisK_dim/P_sf"/>
</dbReference>
<dbReference type="GO" id="GO:0005886">
    <property type="term" value="C:plasma membrane"/>
    <property type="evidence" value="ECO:0007669"/>
    <property type="project" value="TreeGrafter"/>
</dbReference>
<evidence type="ECO:0000256" key="3">
    <source>
        <dbReference type="ARBA" id="ARBA00022553"/>
    </source>
</evidence>
<keyword evidence="11" id="KW-1185">Reference proteome</keyword>
<dbReference type="Gene3D" id="1.10.287.130">
    <property type="match status" value="1"/>
</dbReference>
<dbReference type="SUPFAM" id="SSF47384">
    <property type="entry name" value="Homodimeric domain of signal transducing histidine kinase"/>
    <property type="match status" value="1"/>
</dbReference>
<feature type="modified residue" description="4-aspartylphosphate" evidence="6">
    <location>
        <position position="519"/>
    </location>
</feature>
<dbReference type="SMART" id="SM00387">
    <property type="entry name" value="HATPase_c"/>
    <property type="match status" value="1"/>
</dbReference>
<dbReference type="InterPro" id="IPR004358">
    <property type="entry name" value="Sig_transdc_His_kin-like_C"/>
</dbReference>
<dbReference type="PROSITE" id="PS50110">
    <property type="entry name" value="RESPONSE_REGULATORY"/>
    <property type="match status" value="1"/>
</dbReference>
<dbReference type="EC" id="2.7.13.3" evidence="2"/>
<dbReference type="PROSITE" id="PS50109">
    <property type="entry name" value="HIS_KIN"/>
    <property type="match status" value="1"/>
</dbReference>
<dbReference type="Pfam" id="PF00072">
    <property type="entry name" value="Response_reg"/>
    <property type="match status" value="1"/>
</dbReference>
<feature type="domain" description="Histidine kinase" evidence="8">
    <location>
        <begin position="235"/>
        <end position="448"/>
    </location>
</feature>
<evidence type="ECO:0000313" key="11">
    <source>
        <dbReference type="Proteomes" id="UP000248021"/>
    </source>
</evidence>
<feature type="transmembrane region" description="Helical" evidence="7">
    <location>
        <begin position="124"/>
        <end position="143"/>
    </location>
</feature>
<feature type="transmembrane region" description="Helical" evidence="7">
    <location>
        <begin position="62"/>
        <end position="81"/>
    </location>
</feature>
<dbReference type="Proteomes" id="UP000248021">
    <property type="component" value="Unassembled WGS sequence"/>
</dbReference>
<dbReference type="SMART" id="SM00448">
    <property type="entry name" value="REC"/>
    <property type="match status" value="1"/>
</dbReference>
<dbReference type="SUPFAM" id="SSF52172">
    <property type="entry name" value="CheY-like"/>
    <property type="match status" value="1"/>
</dbReference>
<feature type="transmembrane region" description="Helical" evidence="7">
    <location>
        <begin position="178"/>
        <end position="198"/>
    </location>
</feature>
<dbReference type="RefSeq" id="WP_170147546.1">
    <property type="nucleotide sequence ID" value="NZ_JAHBRY010000004.1"/>
</dbReference>
<reference evidence="10 11" key="1">
    <citation type="submission" date="2018-05" db="EMBL/GenBank/DDBJ databases">
        <title>Genomic Encyclopedia of Type Strains, Phase IV (KMG-IV): sequencing the most valuable type-strain genomes for metagenomic binning, comparative biology and taxonomic classification.</title>
        <authorList>
            <person name="Goeker M."/>
        </authorList>
    </citation>
    <scope>NUCLEOTIDE SEQUENCE [LARGE SCALE GENOMIC DNA]</scope>
    <source>
        <strain evidence="10 11">DSM 6462</strain>
    </source>
</reference>
<dbReference type="Gene3D" id="3.40.50.2300">
    <property type="match status" value="1"/>
</dbReference>
<comment type="caution">
    <text evidence="10">The sequence shown here is derived from an EMBL/GenBank/DDBJ whole genome shotgun (WGS) entry which is preliminary data.</text>
</comment>
<feature type="domain" description="Response regulatory" evidence="9">
    <location>
        <begin position="468"/>
        <end position="585"/>
    </location>
</feature>
<evidence type="ECO:0000256" key="4">
    <source>
        <dbReference type="ARBA" id="ARBA00022679"/>
    </source>
</evidence>
<evidence type="ECO:0000256" key="5">
    <source>
        <dbReference type="ARBA" id="ARBA00022777"/>
    </source>
</evidence>
<evidence type="ECO:0000259" key="8">
    <source>
        <dbReference type="PROSITE" id="PS50109"/>
    </source>
</evidence>
<dbReference type="InterPro" id="IPR005467">
    <property type="entry name" value="His_kinase_dom"/>
</dbReference>
<dbReference type="Pfam" id="PF02518">
    <property type="entry name" value="HATPase_c"/>
    <property type="match status" value="1"/>
</dbReference>
<proteinExistence type="predicted"/>
<dbReference type="InterPro" id="IPR001789">
    <property type="entry name" value="Sig_transdc_resp-reg_receiver"/>
</dbReference>
<accession>A0A2V3TRF8</accession>
<protein>
    <recommendedName>
        <fullName evidence="2">histidine kinase</fullName>
        <ecNumber evidence="2">2.7.13.3</ecNumber>
    </recommendedName>
</protein>
<evidence type="ECO:0000313" key="10">
    <source>
        <dbReference type="EMBL" id="PXW51180.1"/>
    </source>
</evidence>
<dbReference type="AlphaFoldDB" id="A0A2V3TRF8"/>
<dbReference type="GO" id="GO:0009927">
    <property type="term" value="F:histidine phosphotransfer kinase activity"/>
    <property type="evidence" value="ECO:0007669"/>
    <property type="project" value="TreeGrafter"/>
</dbReference>
<dbReference type="SUPFAM" id="SSF55874">
    <property type="entry name" value="ATPase domain of HSP90 chaperone/DNA topoisomerase II/histidine kinase"/>
    <property type="match status" value="1"/>
</dbReference>
<evidence type="ECO:0000256" key="6">
    <source>
        <dbReference type="PROSITE-ProRule" id="PRU00169"/>
    </source>
</evidence>
<keyword evidence="7" id="KW-0812">Transmembrane</keyword>
<evidence type="ECO:0000256" key="2">
    <source>
        <dbReference type="ARBA" id="ARBA00012438"/>
    </source>
</evidence>
<dbReference type="GO" id="GO:0000155">
    <property type="term" value="F:phosphorelay sensor kinase activity"/>
    <property type="evidence" value="ECO:0007669"/>
    <property type="project" value="InterPro"/>
</dbReference>
<dbReference type="PANTHER" id="PTHR43047:SF9">
    <property type="entry name" value="HISTIDINE KINASE"/>
    <property type="match status" value="1"/>
</dbReference>